<gene>
    <name evidence="3" type="ORF">EKD16_23930</name>
</gene>
<keyword evidence="4" id="KW-1185">Reference proteome</keyword>
<reference evidence="3 4" key="1">
    <citation type="submission" date="2019-02" db="EMBL/GenBank/DDBJ databases">
        <authorList>
            <person name="Khodamoradi S."/>
            <person name="Hahnke R.L."/>
            <person name="Kaempfer P."/>
            <person name="Schumann P."/>
            <person name="Rohde M."/>
            <person name="Steinert M."/>
            <person name="Luzhetskyy A."/>
            <person name="Wink J."/>
            <person name="Ruckert C."/>
        </authorList>
    </citation>
    <scope>NUCLEOTIDE SEQUENCE [LARGE SCALE GENOMIC DNA]</scope>
    <source>
        <strain evidence="3 4">M2</strain>
    </source>
</reference>
<dbReference type="Proteomes" id="UP000292235">
    <property type="component" value="Chromosome"/>
</dbReference>
<name>A0A4V0ZKC8_9ACTN</name>
<dbReference type="EMBL" id="CP036455">
    <property type="protein sequence ID" value="QBI56532.1"/>
    <property type="molecule type" value="Genomic_DNA"/>
</dbReference>
<proteinExistence type="predicted"/>
<evidence type="ECO:0000313" key="4">
    <source>
        <dbReference type="Proteomes" id="UP000292235"/>
    </source>
</evidence>
<evidence type="ECO:0000256" key="1">
    <source>
        <dbReference type="SAM" id="Phobius"/>
    </source>
</evidence>
<keyword evidence="1" id="KW-0812">Transmembrane</keyword>
<feature type="domain" description="Cytoskeleton protein RodZ-like C-terminal" evidence="2">
    <location>
        <begin position="63"/>
        <end position="120"/>
    </location>
</feature>
<dbReference type="Pfam" id="PF13464">
    <property type="entry name" value="RodZ_C"/>
    <property type="match status" value="1"/>
</dbReference>
<keyword evidence="1" id="KW-0472">Membrane</keyword>
<feature type="transmembrane region" description="Helical" evidence="1">
    <location>
        <begin position="6"/>
        <end position="23"/>
    </location>
</feature>
<dbReference type="InterPro" id="IPR025194">
    <property type="entry name" value="RodZ-like_C"/>
</dbReference>
<dbReference type="AlphaFoldDB" id="A0A4V0ZKC8"/>
<evidence type="ECO:0000313" key="3">
    <source>
        <dbReference type="EMBL" id="QBI56532.1"/>
    </source>
</evidence>
<accession>A0A4V0ZKC8</accession>
<sequence>MLAIGGVIVLFITLVVLGGYFLYRSLPSDGAAAVPENAGTSADQQADDVRTGTLYIRVIGDASDVVVRVPGGDVLADTTLRTDEYVSFDESQTLNVTIGSPGEVEVYVHGDRQDVSGENPGYSFTVEP</sequence>
<keyword evidence="1" id="KW-1133">Transmembrane helix</keyword>
<protein>
    <recommendedName>
        <fullName evidence="2">Cytoskeleton protein RodZ-like C-terminal domain-containing protein</fullName>
    </recommendedName>
</protein>
<organism evidence="3 4">
    <name type="scientific">Streptomonospora litoralis</name>
    <dbReference type="NCBI Taxonomy" id="2498135"/>
    <lineage>
        <taxon>Bacteria</taxon>
        <taxon>Bacillati</taxon>
        <taxon>Actinomycetota</taxon>
        <taxon>Actinomycetes</taxon>
        <taxon>Streptosporangiales</taxon>
        <taxon>Nocardiopsidaceae</taxon>
        <taxon>Streptomonospora</taxon>
    </lineage>
</organism>
<evidence type="ECO:0000259" key="2">
    <source>
        <dbReference type="Pfam" id="PF13464"/>
    </source>
</evidence>
<dbReference type="KEGG" id="strr:EKD16_23930"/>